<feature type="active site" description="Charge relay system" evidence="5">
    <location>
        <position position="122"/>
    </location>
</feature>
<dbReference type="STRING" id="446470.Snas_0689"/>
<evidence type="ECO:0000256" key="6">
    <source>
        <dbReference type="SAM" id="Phobius"/>
    </source>
</evidence>
<keyword evidence="4 5" id="KW-0720">Serine protease</keyword>
<organism evidence="8 9">
    <name type="scientific">Stackebrandtia nassauensis (strain DSM 44728 / CIP 108903 / NRRL B-16338 / NBRC 102104 / LLR-40K-21)</name>
    <dbReference type="NCBI Taxonomy" id="446470"/>
    <lineage>
        <taxon>Bacteria</taxon>
        <taxon>Bacillati</taxon>
        <taxon>Actinomycetota</taxon>
        <taxon>Actinomycetes</taxon>
        <taxon>Glycomycetales</taxon>
        <taxon>Glycomycetaceae</taxon>
        <taxon>Stackebrandtia</taxon>
    </lineage>
</organism>
<dbReference type="EMBL" id="CP001778">
    <property type="protein sequence ID" value="ADD40402.1"/>
    <property type="molecule type" value="Genomic_DNA"/>
</dbReference>
<dbReference type="PROSITE" id="PS00137">
    <property type="entry name" value="SUBTILASE_HIS"/>
    <property type="match status" value="1"/>
</dbReference>
<dbReference type="HOGENOM" id="CLU_011263_13_3_11"/>
<sequence>MRGQGWRGATAFVALTVVLGGVVAFPSAASAEGRKCPDGAEKPKDASDVSKSKLWAYDLLDVKRVWPLTKGEGVKVAVIDSGVQADMKLLDGRVGSGKAYIDNKEQEKASGGDAATEDCDGHGTEVASIIAGSPDEESGFYGIAPEAEIIPYRISNKRPGKEAQAAKEDAEDKDQEIIVDENDFADAIDEAVKAKAKVINLSVKYKADYKPIRDAIANAVKNDVVVVAAAGNNGADPKPGETYPANYPNVIGVGAVDKNESRLATSQKGPWVDVVAPGASIAAPLPNGKYDTEFGGTSGATAFVSGTAALLRAQHKDWSAEEVAKQIMSTASPTAGGTGMTGDEDVEGNTGGSPGYGHGRVDPYMAVTQKMSASEAKEMDMDAPAADPAAVKRNADFAKMKTWALWIGLGALGLFVAALAGVGALRRGKKGKWHVKRVDKSDHIEPFDDGDPIPVFQGIKGLKE</sequence>
<dbReference type="GO" id="GO:0006508">
    <property type="term" value="P:proteolysis"/>
    <property type="evidence" value="ECO:0007669"/>
    <property type="project" value="UniProtKB-KW"/>
</dbReference>
<proteinExistence type="inferred from homology"/>
<dbReference type="InterPro" id="IPR015500">
    <property type="entry name" value="Peptidase_S8_subtilisin-rel"/>
</dbReference>
<keyword evidence="3 5" id="KW-0378">Hydrolase</keyword>
<comment type="similarity">
    <text evidence="1 5">Belongs to the peptidase S8 family.</text>
</comment>
<dbReference type="PROSITE" id="PS00136">
    <property type="entry name" value="SUBTILASE_ASP"/>
    <property type="match status" value="1"/>
</dbReference>
<evidence type="ECO:0000256" key="1">
    <source>
        <dbReference type="ARBA" id="ARBA00011073"/>
    </source>
</evidence>
<keyword evidence="9" id="KW-1185">Reference proteome</keyword>
<evidence type="ECO:0000259" key="7">
    <source>
        <dbReference type="Pfam" id="PF00082"/>
    </source>
</evidence>
<feature type="domain" description="Peptidase S8/S53" evidence="7">
    <location>
        <begin position="71"/>
        <end position="344"/>
    </location>
</feature>
<dbReference type="PROSITE" id="PS51892">
    <property type="entry name" value="SUBTILASE"/>
    <property type="match status" value="1"/>
</dbReference>
<dbReference type="eggNOG" id="COG1404">
    <property type="taxonomic scope" value="Bacteria"/>
</dbReference>
<accession>D3Q703</accession>
<keyword evidence="2 5" id="KW-0645">Protease</keyword>
<dbReference type="RefSeq" id="WP_013015973.1">
    <property type="nucleotide sequence ID" value="NC_013947.1"/>
</dbReference>
<feature type="active site" description="Charge relay system" evidence="5">
    <location>
        <position position="80"/>
    </location>
</feature>
<dbReference type="InterPro" id="IPR050131">
    <property type="entry name" value="Peptidase_S8_subtilisin-like"/>
</dbReference>
<keyword evidence="6" id="KW-0812">Transmembrane</keyword>
<dbReference type="InterPro" id="IPR022398">
    <property type="entry name" value="Peptidase_S8_His-AS"/>
</dbReference>
<evidence type="ECO:0000313" key="8">
    <source>
        <dbReference type="EMBL" id="ADD40402.1"/>
    </source>
</evidence>
<dbReference type="PANTHER" id="PTHR43806">
    <property type="entry name" value="PEPTIDASE S8"/>
    <property type="match status" value="1"/>
</dbReference>
<dbReference type="InterPro" id="IPR023827">
    <property type="entry name" value="Peptidase_S8_Asp-AS"/>
</dbReference>
<dbReference type="PRINTS" id="PR00723">
    <property type="entry name" value="SUBTILISIN"/>
</dbReference>
<gene>
    <name evidence="8" type="ordered locus">Snas_0689</name>
</gene>
<dbReference type="GO" id="GO:0004252">
    <property type="term" value="F:serine-type endopeptidase activity"/>
    <property type="evidence" value="ECO:0007669"/>
    <property type="project" value="UniProtKB-UniRule"/>
</dbReference>
<feature type="active site" description="Charge relay system" evidence="5">
    <location>
        <position position="298"/>
    </location>
</feature>
<dbReference type="SUPFAM" id="SSF52743">
    <property type="entry name" value="Subtilisin-like"/>
    <property type="match status" value="1"/>
</dbReference>
<dbReference type="InterPro" id="IPR036852">
    <property type="entry name" value="Peptidase_S8/S53_dom_sf"/>
</dbReference>
<evidence type="ECO:0000256" key="2">
    <source>
        <dbReference type="ARBA" id="ARBA00022670"/>
    </source>
</evidence>
<evidence type="ECO:0000256" key="4">
    <source>
        <dbReference type="ARBA" id="ARBA00022825"/>
    </source>
</evidence>
<dbReference type="AlphaFoldDB" id="D3Q703"/>
<dbReference type="Pfam" id="PF00082">
    <property type="entry name" value="Peptidase_S8"/>
    <property type="match status" value="1"/>
</dbReference>
<dbReference type="OrthoDB" id="5240330at2"/>
<dbReference type="PANTHER" id="PTHR43806:SF11">
    <property type="entry name" value="CEREVISIN-RELATED"/>
    <property type="match status" value="1"/>
</dbReference>
<evidence type="ECO:0000256" key="3">
    <source>
        <dbReference type="ARBA" id="ARBA00022801"/>
    </source>
</evidence>
<dbReference type="InterPro" id="IPR000209">
    <property type="entry name" value="Peptidase_S8/S53_dom"/>
</dbReference>
<dbReference type="Gene3D" id="3.40.50.200">
    <property type="entry name" value="Peptidase S8/S53 domain"/>
    <property type="match status" value="1"/>
</dbReference>
<keyword evidence="6" id="KW-0472">Membrane</keyword>
<feature type="transmembrane region" description="Helical" evidence="6">
    <location>
        <begin position="403"/>
        <end position="425"/>
    </location>
</feature>
<protein>
    <submittedName>
        <fullName evidence="8">Peptidase S8 and S53 subtilisin kexin sedolisin</fullName>
    </submittedName>
</protein>
<evidence type="ECO:0000313" key="9">
    <source>
        <dbReference type="Proteomes" id="UP000000844"/>
    </source>
</evidence>
<dbReference type="KEGG" id="sna:Snas_0689"/>
<keyword evidence="6" id="KW-1133">Transmembrane helix</keyword>
<name>D3Q703_STANL</name>
<dbReference type="Proteomes" id="UP000000844">
    <property type="component" value="Chromosome"/>
</dbReference>
<reference evidence="8 9" key="1">
    <citation type="journal article" date="2009" name="Stand. Genomic Sci.">
        <title>Complete genome sequence of Stackebrandtia nassauensis type strain (LLR-40K-21).</title>
        <authorList>
            <person name="Munk C."/>
            <person name="Lapidus A."/>
            <person name="Copeland A."/>
            <person name="Jando M."/>
            <person name="Mayilraj S."/>
            <person name="Glavina Del Rio T."/>
            <person name="Nolan M."/>
            <person name="Chen F."/>
            <person name="Lucas S."/>
            <person name="Tice H."/>
            <person name="Cheng J.F."/>
            <person name="Han C."/>
            <person name="Detter J.C."/>
            <person name="Bruce D."/>
            <person name="Goodwin L."/>
            <person name="Chain P."/>
            <person name="Pitluck S."/>
            <person name="Goker M."/>
            <person name="Ovchinikova G."/>
            <person name="Pati A."/>
            <person name="Ivanova N."/>
            <person name="Mavromatis K."/>
            <person name="Chen A."/>
            <person name="Palaniappan K."/>
            <person name="Land M."/>
            <person name="Hauser L."/>
            <person name="Chang Y.J."/>
            <person name="Jeffries C.D."/>
            <person name="Bristow J."/>
            <person name="Eisen J.A."/>
            <person name="Markowitz V."/>
            <person name="Hugenholtz P."/>
            <person name="Kyrpides N.C."/>
            <person name="Klenk H.P."/>
        </authorList>
    </citation>
    <scope>NUCLEOTIDE SEQUENCE [LARGE SCALE GENOMIC DNA]</scope>
    <source>
        <strain evidence="9">DSM 44728 / CIP 108903 / NRRL B-16338 / NBRC 102104 / LLR-40K-21</strain>
    </source>
</reference>
<evidence type="ECO:0000256" key="5">
    <source>
        <dbReference type="PROSITE-ProRule" id="PRU01240"/>
    </source>
</evidence>